<dbReference type="RefSeq" id="WP_160772833.1">
    <property type="nucleotide sequence ID" value="NZ_WTYV01000006.1"/>
</dbReference>
<accession>A0A844Z089</accession>
<name>A0A844Z089_9SPHN</name>
<evidence type="ECO:0000313" key="2">
    <source>
        <dbReference type="Proteomes" id="UP000466966"/>
    </source>
</evidence>
<dbReference type="EMBL" id="WTYV01000006">
    <property type="protein sequence ID" value="MXO72902.1"/>
    <property type="molecule type" value="Genomic_DNA"/>
</dbReference>
<proteinExistence type="predicted"/>
<dbReference type="Proteomes" id="UP000466966">
    <property type="component" value="Unassembled WGS sequence"/>
</dbReference>
<dbReference type="OrthoDB" id="7388866at2"/>
<dbReference type="AlphaFoldDB" id="A0A844Z089"/>
<evidence type="ECO:0000313" key="1">
    <source>
        <dbReference type="EMBL" id="MXO72902.1"/>
    </source>
</evidence>
<organism evidence="1 2">
    <name type="scientific">Alteraurantiacibacter buctensis</name>
    <dbReference type="NCBI Taxonomy" id="1503981"/>
    <lineage>
        <taxon>Bacteria</taxon>
        <taxon>Pseudomonadati</taxon>
        <taxon>Pseudomonadota</taxon>
        <taxon>Alphaproteobacteria</taxon>
        <taxon>Sphingomonadales</taxon>
        <taxon>Erythrobacteraceae</taxon>
        <taxon>Alteraurantiacibacter</taxon>
    </lineage>
</organism>
<comment type="caution">
    <text evidence="1">The sequence shown here is derived from an EMBL/GenBank/DDBJ whole genome shotgun (WGS) entry which is preliminary data.</text>
</comment>
<gene>
    <name evidence="1" type="ORF">GRI99_14820</name>
</gene>
<keyword evidence="2" id="KW-1185">Reference proteome</keyword>
<reference evidence="1 2" key="1">
    <citation type="submission" date="2019-12" db="EMBL/GenBank/DDBJ databases">
        <title>Genomic-based taxomic classification of the family Erythrobacteraceae.</title>
        <authorList>
            <person name="Xu L."/>
        </authorList>
    </citation>
    <scope>NUCLEOTIDE SEQUENCE [LARGE SCALE GENOMIC DNA]</scope>
    <source>
        <strain evidence="1 2">M0322</strain>
    </source>
</reference>
<evidence type="ECO:0008006" key="3">
    <source>
        <dbReference type="Google" id="ProtNLM"/>
    </source>
</evidence>
<sequence length="294" mass="31294">MSRFQYFLAVDWSGARGQFHKGIALALAHADGGPPVLVPPGPRGWSRSEVLDLLRALPGPTLVGMDLGISLPFADCGAFFPGWEESPEDARALWALVDRLSAADPHFAADGFVSHPLAAAFFHHGAVMGARYRCDGAEHRSGRLRITEVAQRNAGCRPHSNFKLVGNGQVGKSSLTGMRVLHALAGAVPVWPVDPDPGHGSLIVEMYTAIPALAVGRKPSATKFLSYEALNEAFAHPAIASPALAGSGPLTDHEGDALLTAAWLRRAAHRQELWQPQGMTGHIARTEGWTFGVA</sequence>
<protein>
    <recommendedName>
        <fullName evidence="3">DUF429 domain-containing protein</fullName>
    </recommendedName>
</protein>